<dbReference type="PROSITE" id="PS51257">
    <property type="entry name" value="PROKAR_LIPOPROTEIN"/>
    <property type="match status" value="1"/>
</dbReference>
<evidence type="ECO:0000313" key="4">
    <source>
        <dbReference type="Proteomes" id="UP001064632"/>
    </source>
</evidence>
<gene>
    <name evidence="3" type="ORF">N4264_15415</name>
</gene>
<dbReference type="InterPro" id="IPR001466">
    <property type="entry name" value="Beta-lactam-related"/>
</dbReference>
<accession>A0ABY6B9C3</accession>
<feature type="chain" id="PRO_5045779321" evidence="1">
    <location>
        <begin position="29"/>
        <end position="372"/>
    </location>
</feature>
<dbReference type="Gene3D" id="3.40.710.10">
    <property type="entry name" value="DD-peptidase/beta-lactamase superfamily"/>
    <property type="match status" value="1"/>
</dbReference>
<protein>
    <submittedName>
        <fullName evidence="3">Beta-lactamase family protein</fullName>
    </submittedName>
</protein>
<evidence type="ECO:0000259" key="2">
    <source>
        <dbReference type="Pfam" id="PF00144"/>
    </source>
</evidence>
<dbReference type="PANTHER" id="PTHR43283">
    <property type="entry name" value="BETA-LACTAMASE-RELATED"/>
    <property type="match status" value="1"/>
</dbReference>
<organism evidence="3 4">
    <name type="scientific">Tahibacter amnicola</name>
    <dbReference type="NCBI Taxonomy" id="2976241"/>
    <lineage>
        <taxon>Bacteria</taxon>
        <taxon>Pseudomonadati</taxon>
        <taxon>Pseudomonadota</taxon>
        <taxon>Gammaproteobacteria</taxon>
        <taxon>Lysobacterales</taxon>
        <taxon>Rhodanobacteraceae</taxon>
        <taxon>Tahibacter</taxon>
    </lineage>
</organism>
<dbReference type="Proteomes" id="UP001064632">
    <property type="component" value="Chromosome"/>
</dbReference>
<dbReference type="SUPFAM" id="SSF56601">
    <property type="entry name" value="beta-lactamase/transpeptidase-like"/>
    <property type="match status" value="1"/>
</dbReference>
<feature type="domain" description="Beta-lactamase-related" evidence="2">
    <location>
        <begin position="49"/>
        <end position="317"/>
    </location>
</feature>
<keyword evidence="1" id="KW-0732">Signal</keyword>
<dbReference type="InterPro" id="IPR050789">
    <property type="entry name" value="Diverse_Enzym_Activities"/>
</dbReference>
<name>A0ABY6B9C3_9GAMM</name>
<dbReference type="EMBL" id="CP104694">
    <property type="protein sequence ID" value="UXI66136.1"/>
    <property type="molecule type" value="Genomic_DNA"/>
</dbReference>
<dbReference type="RefSeq" id="WP_261693121.1">
    <property type="nucleotide sequence ID" value="NZ_CP104694.1"/>
</dbReference>
<dbReference type="PANTHER" id="PTHR43283:SF7">
    <property type="entry name" value="BETA-LACTAMASE-RELATED DOMAIN-CONTAINING PROTEIN"/>
    <property type="match status" value="1"/>
</dbReference>
<keyword evidence="4" id="KW-1185">Reference proteome</keyword>
<sequence>MTPRHSGSHLAAALCAALLSLVSGCALNTRSPGLADFPRSPHWNAPAIAQLTRDAPEHRSDALIIAKGDQLVFRHGQTVEKINTHSVRKSIVAVLYGIAIDKGILKLDDSLEALGYDDRVTPLTTGEKQATIRDLLMSRSGIYIDASGQNWQRPDRHASRPGESFFYNNWGFNALGEILERKTGMGLGEVIAEWLAKPLGMQHFTPADVDWDSIDGSSVRQYVIYMSADDLMRLAVLVADEGNYRGKRLVPAEWIRDMTATHSSTATDPKDAFGGGFFDGYGYLWWTRHQNGRRLVCADGWGGQYIIIDPETRLVMINRRNTGTNLLAQGWFLWRGVETDRPYVYALFEQVNGLLQTDGVQALTKQADQWSY</sequence>
<evidence type="ECO:0000313" key="3">
    <source>
        <dbReference type="EMBL" id="UXI66136.1"/>
    </source>
</evidence>
<feature type="signal peptide" evidence="1">
    <location>
        <begin position="1"/>
        <end position="28"/>
    </location>
</feature>
<dbReference type="Pfam" id="PF00144">
    <property type="entry name" value="Beta-lactamase"/>
    <property type="match status" value="1"/>
</dbReference>
<reference evidence="3" key="1">
    <citation type="submission" date="2022-09" db="EMBL/GenBank/DDBJ databases">
        <title>Tahibacter sp. nov., isolated from a fresh water.</title>
        <authorList>
            <person name="Baek J.H."/>
            <person name="Lee J.K."/>
            <person name="Kim J.M."/>
            <person name="Jeon C.O."/>
        </authorList>
    </citation>
    <scope>NUCLEOTIDE SEQUENCE</scope>
    <source>
        <strain evidence="3">W38</strain>
    </source>
</reference>
<evidence type="ECO:0000256" key="1">
    <source>
        <dbReference type="SAM" id="SignalP"/>
    </source>
</evidence>
<dbReference type="InterPro" id="IPR012338">
    <property type="entry name" value="Beta-lactam/transpept-like"/>
</dbReference>
<proteinExistence type="predicted"/>